<dbReference type="InterPro" id="IPR029006">
    <property type="entry name" value="ADF-H/Gelsolin-like_dom_sf"/>
</dbReference>
<dbReference type="PANTHER" id="PTHR11977">
    <property type="entry name" value="VILLIN"/>
    <property type="match status" value="1"/>
</dbReference>
<evidence type="ECO:0000313" key="4">
    <source>
        <dbReference type="Proteomes" id="UP001217089"/>
    </source>
</evidence>
<keyword evidence="1" id="KW-0677">Repeat</keyword>
<reference evidence="3 4" key="1">
    <citation type="submission" date="2022-12" db="EMBL/GenBank/DDBJ databases">
        <title>Chromosome-level genome of Tegillarca granosa.</title>
        <authorList>
            <person name="Kim J."/>
        </authorList>
    </citation>
    <scope>NUCLEOTIDE SEQUENCE [LARGE SCALE GENOMIC DNA]</scope>
    <source>
        <strain evidence="3">Teg-2019</strain>
        <tissue evidence="3">Adductor muscle</tissue>
    </source>
</reference>
<evidence type="ECO:0000313" key="3">
    <source>
        <dbReference type="EMBL" id="KAJ8302386.1"/>
    </source>
</evidence>
<dbReference type="SUPFAM" id="SSF55753">
    <property type="entry name" value="Actin depolymerizing proteins"/>
    <property type="match status" value="1"/>
</dbReference>
<dbReference type="SMART" id="SM00262">
    <property type="entry name" value="GEL"/>
    <property type="match status" value="1"/>
</dbReference>
<name>A0ABQ9ED98_TEGGR</name>
<evidence type="ECO:0000256" key="1">
    <source>
        <dbReference type="ARBA" id="ARBA00022737"/>
    </source>
</evidence>
<sequence>MQTYKEEDNEQLQHDVHFWIGKYSSQVPLKKDNLKLSDASGKMQFSEVKTGSISEGDLDTKDVFIVDTKPGLFVWIGKGTSTDEKKNALAYAHNYLQNTSYPFAPVSCIKEGQESKTFKIH</sequence>
<gene>
    <name evidence="3" type="ORF">KUTeg_021373</name>
</gene>
<accession>A0ABQ9ED98</accession>
<dbReference type="Gene3D" id="3.40.20.10">
    <property type="entry name" value="Severin"/>
    <property type="match status" value="1"/>
</dbReference>
<protein>
    <recommendedName>
        <fullName evidence="2">Gelsolin-like domain-containing protein</fullName>
    </recommendedName>
</protein>
<dbReference type="Pfam" id="PF00626">
    <property type="entry name" value="Gelsolin"/>
    <property type="match status" value="1"/>
</dbReference>
<dbReference type="InterPro" id="IPR007123">
    <property type="entry name" value="Gelsolin-like_dom"/>
</dbReference>
<dbReference type="EMBL" id="JARBDR010000918">
    <property type="protein sequence ID" value="KAJ8302386.1"/>
    <property type="molecule type" value="Genomic_DNA"/>
</dbReference>
<feature type="domain" description="Gelsolin-like" evidence="2">
    <location>
        <begin position="46"/>
        <end position="118"/>
    </location>
</feature>
<keyword evidence="4" id="KW-1185">Reference proteome</keyword>
<dbReference type="InterPro" id="IPR007122">
    <property type="entry name" value="Villin/Gelsolin"/>
</dbReference>
<evidence type="ECO:0000259" key="2">
    <source>
        <dbReference type="Pfam" id="PF00626"/>
    </source>
</evidence>
<organism evidence="3 4">
    <name type="scientific">Tegillarca granosa</name>
    <name type="common">Malaysian cockle</name>
    <name type="synonym">Anadara granosa</name>
    <dbReference type="NCBI Taxonomy" id="220873"/>
    <lineage>
        <taxon>Eukaryota</taxon>
        <taxon>Metazoa</taxon>
        <taxon>Spiralia</taxon>
        <taxon>Lophotrochozoa</taxon>
        <taxon>Mollusca</taxon>
        <taxon>Bivalvia</taxon>
        <taxon>Autobranchia</taxon>
        <taxon>Pteriomorphia</taxon>
        <taxon>Arcoida</taxon>
        <taxon>Arcoidea</taxon>
        <taxon>Arcidae</taxon>
        <taxon>Tegillarca</taxon>
    </lineage>
</organism>
<dbReference type="Proteomes" id="UP001217089">
    <property type="component" value="Unassembled WGS sequence"/>
</dbReference>
<dbReference type="PANTHER" id="PTHR11977:SF51">
    <property type="entry name" value="PROTEIN FLIGHTLESS-1 HOMOLOG"/>
    <property type="match status" value="1"/>
</dbReference>
<proteinExistence type="predicted"/>
<dbReference type="CDD" id="cd11292">
    <property type="entry name" value="gelsolin_S3_like"/>
    <property type="match status" value="1"/>
</dbReference>
<comment type="caution">
    <text evidence="3">The sequence shown here is derived from an EMBL/GenBank/DDBJ whole genome shotgun (WGS) entry which is preliminary data.</text>
</comment>